<protein>
    <submittedName>
        <fullName evidence="2">Copper-binding protein</fullName>
    </submittedName>
</protein>
<keyword evidence="4" id="KW-1185">Reference proteome</keyword>
<evidence type="ECO:0000313" key="1">
    <source>
        <dbReference type="EMBL" id="AYV49036.1"/>
    </source>
</evidence>
<dbReference type="PROSITE" id="PS51257">
    <property type="entry name" value="PROKAR_LIPOPROTEIN"/>
    <property type="match status" value="1"/>
</dbReference>
<accession>A0A2N5CSD9</accession>
<dbReference type="AlphaFoldDB" id="A0A2N5CSD9"/>
<reference evidence="1 4" key="2">
    <citation type="submission" date="2018-01" db="EMBL/GenBank/DDBJ databases">
        <title>Complete genome sequence of Caulobacter flavus RHGG3.</title>
        <authorList>
            <person name="Yang E."/>
        </authorList>
    </citation>
    <scope>NUCLEOTIDE SEQUENCE [LARGE SCALE GENOMIC DNA]</scope>
    <source>
        <strain evidence="1 4">RHGG3</strain>
    </source>
</reference>
<organism evidence="2 3">
    <name type="scientific">Caulobacter flavus</name>
    <dbReference type="NCBI Taxonomy" id="1679497"/>
    <lineage>
        <taxon>Bacteria</taxon>
        <taxon>Pseudomonadati</taxon>
        <taxon>Pseudomonadota</taxon>
        <taxon>Alphaproteobacteria</taxon>
        <taxon>Caulobacterales</taxon>
        <taxon>Caulobacteraceae</taxon>
        <taxon>Caulobacter</taxon>
    </lineage>
</organism>
<proteinExistence type="predicted"/>
<name>A0A2N5CSD9_9CAUL</name>
<evidence type="ECO:0000313" key="2">
    <source>
        <dbReference type="EMBL" id="PLR13376.1"/>
    </source>
</evidence>
<dbReference type="Proteomes" id="UP000234483">
    <property type="component" value="Unassembled WGS sequence"/>
</dbReference>
<dbReference type="Proteomes" id="UP000281192">
    <property type="component" value="Chromosome"/>
</dbReference>
<evidence type="ECO:0000313" key="4">
    <source>
        <dbReference type="Proteomes" id="UP000281192"/>
    </source>
</evidence>
<reference evidence="2 3" key="1">
    <citation type="submission" date="2017-12" db="EMBL/GenBank/DDBJ databases">
        <title>The genome sequence of Caulobacter flavus CGMCC1 15093.</title>
        <authorList>
            <person name="Gao J."/>
            <person name="Mao X."/>
            <person name="Sun J."/>
        </authorList>
    </citation>
    <scope>NUCLEOTIDE SEQUENCE [LARGE SCALE GENOMIC DNA]</scope>
    <source>
        <strain evidence="2 3">CGMCC1 15093</strain>
    </source>
</reference>
<dbReference type="EMBL" id="CP026100">
    <property type="protein sequence ID" value="AYV49036.1"/>
    <property type="molecule type" value="Genomic_DNA"/>
</dbReference>
<dbReference type="EMBL" id="PJRQ01000029">
    <property type="protein sequence ID" value="PLR13376.1"/>
    <property type="molecule type" value="Genomic_DNA"/>
</dbReference>
<dbReference type="KEGG" id="cfh:C1707_23810"/>
<gene>
    <name evidence="1" type="ORF">C1707_23810</name>
    <name evidence="2" type="ORF">CFHF_14435</name>
</gene>
<dbReference type="OrthoDB" id="7189243at2"/>
<sequence>MKFKAVLACLAVAALVGCGPSGENEGSKSPAAQPAPPISTALQHETQAVIASVEGQVLTLDHDGASAAPLAAGRTVFQAYGDVLAEAPLEPGARVTFKFRKVAVGEGWELTEMRGR</sequence>
<evidence type="ECO:0000313" key="3">
    <source>
        <dbReference type="Proteomes" id="UP000234483"/>
    </source>
</evidence>